<keyword evidence="2" id="KW-0472">Membrane</keyword>
<dbReference type="Proteomes" id="UP000600139">
    <property type="component" value="Unassembled WGS sequence"/>
</dbReference>
<reference evidence="3" key="1">
    <citation type="submission" date="2021-01" db="EMBL/GenBank/DDBJ databases">
        <title>Modified the classification status of verrucomicrobia.</title>
        <authorList>
            <person name="Feng X."/>
        </authorList>
    </citation>
    <scope>NUCLEOTIDE SEQUENCE</scope>
    <source>
        <strain evidence="3">JCM 18052</strain>
    </source>
</reference>
<protein>
    <submittedName>
        <fullName evidence="3">Uncharacterized protein</fullName>
    </submittedName>
</protein>
<keyword evidence="2" id="KW-0812">Transmembrane</keyword>
<proteinExistence type="predicted"/>
<accession>A0A934R7H9</accession>
<evidence type="ECO:0000313" key="3">
    <source>
        <dbReference type="EMBL" id="MBK1818414.1"/>
    </source>
</evidence>
<dbReference type="AlphaFoldDB" id="A0A934R7H9"/>
<feature type="transmembrane region" description="Helical" evidence="2">
    <location>
        <begin position="46"/>
        <end position="68"/>
    </location>
</feature>
<feature type="region of interest" description="Disordered" evidence="1">
    <location>
        <begin position="95"/>
        <end position="120"/>
    </location>
</feature>
<gene>
    <name evidence="3" type="ORF">JIN84_22540</name>
</gene>
<keyword evidence="4" id="KW-1185">Reference proteome</keyword>
<name>A0A934R7H9_9BACT</name>
<evidence type="ECO:0000256" key="2">
    <source>
        <dbReference type="SAM" id="Phobius"/>
    </source>
</evidence>
<dbReference type="EMBL" id="JAENIK010000013">
    <property type="protein sequence ID" value="MBK1818414.1"/>
    <property type="molecule type" value="Genomic_DNA"/>
</dbReference>
<evidence type="ECO:0000256" key="1">
    <source>
        <dbReference type="SAM" id="MobiDB-lite"/>
    </source>
</evidence>
<feature type="compositionally biased region" description="Polar residues" evidence="1">
    <location>
        <begin position="108"/>
        <end position="120"/>
    </location>
</feature>
<keyword evidence="2" id="KW-1133">Transmembrane helix</keyword>
<sequence>MPDKSGGPWGMVSAPAIDIAGTMKCKTTHAHAVSAIAVGAQALGTLALGSVALGACAVGAIAIGRLVVGRARVRRLEIDELVVRRLHVAERLTLPPESGNGLEAGDSGLSSLRESTHTSA</sequence>
<evidence type="ECO:0000313" key="4">
    <source>
        <dbReference type="Proteomes" id="UP000600139"/>
    </source>
</evidence>
<organism evidence="3 4">
    <name type="scientific">Luteolibacter yonseiensis</name>
    <dbReference type="NCBI Taxonomy" id="1144680"/>
    <lineage>
        <taxon>Bacteria</taxon>
        <taxon>Pseudomonadati</taxon>
        <taxon>Verrucomicrobiota</taxon>
        <taxon>Verrucomicrobiia</taxon>
        <taxon>Verrucomicrobiales</taxon>
        <taxon>Verrucomicrobiaceae</taxon>
        <taxon>Luteolibacter</taxon>
    </lineage>
</organism>
<dbReference type="RefSeq" id="WP_200353361.1">
    <property type="nucleotide sequence ID" value="NZ_JAENIK010000013.1"/>
</dbReference>
<comment type="caution">
    <text evidence="3">The sequence shown here is derived from an EMBL/GenBank/DDBJ whole genome shotgun (WGS) entry which is preliminary data.</text>
</comment>